<dbReference type="SUPFAM" id="SSF49373">
    <property type="entry name" value="Invasin/intimin cell-adhesion fragments"/>
    <property type="match status" value="1"/>
</dbReference>
<feature type="compositionally biased region" description="Low complexity" evidence="1">
    <location>
        <begin position="354"/>
        <end position="368"/>
    </location>
</feature>
<reference evidence="4 5" key="1">
    <citation type="journal article" date="2024" name="Int. J. Syst. Evol. Microbiol.">
        <title>Paenibacillus hexagrammi sp. nov., a novel bacterium isolated from the gut content of Hexagrammos agrammus.</title>
        <authorList>
            <person name="Jung H.K."/>
            <person name="Kim D.G."/>
            <person name="Zin H."/>
            <person name="Park J."/>
            <person name="Jung H."/>
            <person name="Kim Y.O."/>
            <person name="Kong H.J."/>
            <person name="Kim J.W."/>
            <person name="Kim Y.S."/>
        </authorList>
    </citation>
    <scope>NUCLEOTIDE SEQUENCE [LARGE SCALE GENOMIC DNA]</scope>
    <source>
        <strain evidence="4 5">YPD9-1</strain>
    </source>
</reference>
<dbReference type="Gene3D" id="2.60.40.1080">
    <property type="match status" value="1"/>
</dbReference>
<feature type="domain" description="SLH" evidence="3">
    <location>
        <begin position="1008"/>
        <end position="1069"/>
    </location>
</feature>
<evidence type="ECO:0000259" key="3">
    <source>
        <dbReference type="PROSITE" id="PS51272"/>
    </source>
</evidence>
<dbReference type="Pfam" id="PF00395">
    <property type="entry name" value="SLH"/>
    <property type="match status" value="3"/>
</dbReference>
<gene>
    <name evidence="4" type="ORF">L0M14_20285</name>
</gene>
<dbReference type="InterPro" id="IPR008964">
    <property type="entry name" value="Invasin/intimin_cell_adhesion"/>
</dbReference>
<keyword evidence="5" id="KW-1185">Reference proteome</keyword>
<dbReference type="Pfam" id="PF02368">
    <property type="entry name" value="Big_2"/>
    <property type="match status" value="1"/>
</dbReference>
<feature type="compositionally biased region" description="Low complexity" evidence="1">
    <location>
        <begin position="814"/>
        <end position="828"/>
    </location>
</feature>
<dbReference type="Proteomes" id="UP001649230">
    <property type="component" value="Chromosome"/>
</dbReference>
<dbReference type="EMBL" id="CP090978">
    <property type="protein sequence ID" value="UJF36430.1"/>
    <property type="molecule type" value="Genomic_DNA"/>
</dbReference>
<feature type="domain" description="SLH" evidence="3">
    <location>
        <begin position="944"/>
        <end position="1007"/>
    </location>
</feature>
<dbReference type="PANTHER" id="PTHR43308:SF5">
    <property type="entry name" value="S-LAYER PROTEIN _ PEPTIDOGLYCAN ENDO-BETA-N-ACETYLGLUCOSAMINIDASE"/>
    <property type="match status" value="1"/>
</dbReference>
<dbReference type="SUPFAM" id="SSF52317">
    <property type="entry name" value="Class I glutamine amidotransferase-like"/>
    <property type="match status" value="1"/>
</dbReference>
<dbReference type="RefSeq" id="WP_235122980.1">
    <property type="nucleotide sequence ID" value="NZ_CP090978.1"/>
</dbReference>
<proteinExistence type="predicted"/>
<dbReference type="PANTHER" id="PTHR43308">
    <property type="entry name" value="OUTER MEMBRANE PROTEIN ALPHA-RELATED"/>
    <property type="match status" value="1"/>
</dbReference>
<evidence type="ECO:0000313" key="5">
    <source>
        <dbReference type="Proteomes" id="UP001649230"/>
    </source>
</evidence>
<keyword evidence="2" id="KW-0732">Signal</keyword>
<dbReference type="InterPro" id="IPR051465">
    <property type="entry name" value="Cell_Envelope_Struct_Comp"/>
</dbReference>
<dbReference type="Gene3D" id="3.40.50.880">
    <property type="match status" value="1"/>
</dbReference>
<feature type="region of interest" description="Disordered" evidence="1">
    <location>
        <begin position="811"/>
        <end position="859"/>
    </location>
</feature>
<protein>
    <submittedName>
        <fullName evidence="4">S-layer homology domain-containing protein</fullName>
    </submittedName>
</protein>
<evidence type="ECO:0000313" key="4">
    <source>
        <dbReference type="EMBL" id="UJF36430.1"/>
    </source>
</evidence>
<dbReference type="InterPro" id="IPR001119">
    <property type="entry name" value="SLH_dom"/>
</dbReference>
<feature type="chain" id="PRO_5045425064" evidence="2">
    <location>
        <begin position="26"/>
        <end position="1073"/>
    </location>
</feature>
<feature type="compositionally biased region" description="Basic and acidic residues" evidence="1">
    <location>
        <begin position="830"/>
        <end position="851"/>
    </location>
</feature>
<dbReference type="InterPro" id="IPR003343">
    <property type="entry name" value="Big_2"/>
</dbReference>
<dbReference type="SMART" id="SM00635">
    <property type="entry name" value="BID_2"/>
    <property type="match status" value="1"/>
</dbReference>
<dbReference type="PROSITE" id="PS51272">
    <property type="entry name" value="SLH"/>
    <property type="match status" value="3"/>
</dbReference>
<evidence type="ECO:0000256" key="1">
    <source>
        <dbReference type="SAM" id="MobiDB-lite"/>
    </source>
</evidence>
<dbReference type="InterPro" id="IPR029062">
    <property type="entry name" value="Class_I_gatase-like"/>
</dbReference>
<organism evidence="4 5">
    <name type="scientific">Paenibacillus hexagrammi</name>
    <dbReference type="NCBI Taxonomy" id="2908839"/>
    <lineage>
        <taxon>Bacteria</taxon>
        <taxon>Bacillati</taxon>
        <taxon>Bacillota</taxon>
        <taxon>Bacilli</taxon>
        <taxon>Bacillales</taxon>
        <taxon>Paenibacillaceae</taxon>
        <taxon>Paenibacillus</taxon>
    </lineage>
</organism>
<feature type="domain" description="SLH" evidence="3">
    <location>
        <begin position="884"/>
        <end position="943"/>
    </location>
</feature>
<evidence type="ECO:0000256" key="2">
    <source>
        <dbReference type="SAM" id="SignalP"/>
    </source>
</evidence>
<feature type="region of interest" description="Disordered" evidence="1">
    <location>
        <begin position="340"/>
        <end position="371"/>
    </location>
</feature>
<feature type="signal peptide" evidence="2">
    <location>
        <begin position="1"/>
        <end position="25"/>
    </location>
</feature>
<sequence length="1073" mass="113559">MIQGKALPILLALSIVSPFSAIAHAETSNDPAPFIAAKVVNENAGKKVLFDNSHGETSGAADWVIDGGFSDFGNALAGAGFYVKELRKNSSITLSDLQGYDVFVVAEAQYPFKPSEQQAILDYVSQGGSIFFIADHYNADRNKNRWDGSEVFNGYRRGAWNNPAAGMTSEEAASSIMEGVQSSDWLANNFGVRFRYNALGDINADGIVSPDQAFGITQGVSAVAMHAGSTLAIVDPNKAKGLVYLPSTSTAWASAVDQGVYNGGGHEEGAFSAIAKIGLGKAAFIGDSSPIEDATPKYLKEETGGSKTTYDGWKEVDDALYVTNLVNWLAKQESYTSLSEVPGLELDQPTPLLSMEEPSTSTEPQTEPWAAPSAGYKWWDSSTYKAGSYGSTAVVANPTYGSVHQATLPNAEPFQIRVEANNLTPNQTVSNFNIGIYLAGGTQVGQVKNDDGTWPSSYGYSSAFSMTADSNGYAHKDLTVQIKPGTSGSATLRVRQGSTALKSESVTIDNVPAESLPSVDQPQPQLPALSTIAEVRNQGANQSVTVEGIVTTEPGIFGGQAFYLQDGTGGIYVYQNTAGFHAGDRVSVSASTSLYNSELELASPLDIHKTETTQVPAPNVVTALNDSNQGQLVTLNDAEITNIVSATPPGSFEFDADTSGSIGGTITHVRVDARTGLTQTDFTYQAGDKVTITGISAIYNGVYQLKPRGLSDFAAVTVDPDPVTAPALSDITFEQHPSSLRVGDSKQTVAQAVYSDSSKTDVTAYATWESGDMNIATVSQGLVTAVSAGSTVIEATYQGITRSFPIYVSKKHSGSSAPATAPSVTSSSDESDKSDKSDNPADSSKPEDKPTSTRPDIFQTKVVKADTVVQHVEQLIKQARESAAPAAEPADTKGHWSEQTVDTFMKLHIIEGYKDGSFKPDSPITRAEFAVLISRAFHITEDNASAPALSDVEDHWAKDAIESLAAVGVVGGYGDGTFQPDKTISREEMVTILSRIVNLKSVQTDANTGSFTDVADSYAAQAIEEAANAGIIEGSEDGAFNPKQNSTRAEALTVILHALILNPEVKQLLDSLK</sequence>
<name>A0ABY3STM4_9BACL</name>
<accession>A0ABY3STM4</accession>